<reference evidence="4 5" key="1">
    <citation type="submission" date="2021-07" db="EMBL/GenBank/DDBJ databases">
        <title>Flavobacterium WSW3-B6 sp.nov, isolated from seaweed.</title>
        <authorList>
            <person name="Muhammad N."/>
            <person name="Ho H."/>
            <person name="Lee Y.-J."/>
            <person name="Nguyen T."/>
            <person name="Ho J."/>
            <person name="Kim S.-G."/>
        </authorList>
    </citation>
    <scope>NUCLEOTIDE SEQUENCE [LARGE SCALE GENOMIC DNA]</scope>
    <source>
        <strain evidence="4 5">WSW3-B6</strain>
    </source>
</reference>
<evidence type="ECO:0000313" key="4">
    <source>
        <dbReference type="EMBL" id="QYJ69310.1"/>
    </source>
</evidence>
<feature type="chain" id="PRO_5046563345" evidence="2">
    <location>
        <begin position="19"/>
        <end position="290"/>
    </location>
</feature>
<dbReference type="NCBIfam" id="TIGR04183">
    <property type="entry name" value="Por_Secre_tail"/>
    <property type="match status" value="1"/>
</dbReference>
<feature type="signal peptide" evidence="2">
    <location>
        <begin position="1"/>
        <end position="18"/>
    </location>
</feature>
<evidence type="ECO:0000256" key="2">
    <source>
        <dbReference type="SAM" id="SignalP"/>
    </source>
</evidence>
<evidence type="ECO:0000256" key="1">
    <source>
        <dbReference type="ARBA" id="ARBA00022729"/>
    </source>
</evidence>
<organism evidence="4 5">
    <name type="scientific">Flavobacterium litorale</name>
    <dbReference type="NCBI Taxonomy" id="2856519"/>
    <lineage>
        <taxon>Bacteria</taxon>
        <taxon>Pseudomonadati</taxon>
        <taxon>Bacteroidota</taxon>
        <taxon>Flavobacteriia</taxon>
        <taxon>Flavobacteriales</taxon>
        <taxon>Flavobacteriaceae</taxon>
        <taxon>Flavobacterium</taxon>
    </lineage>
</organism>
<dbReference type="InterPro" id="IPR026444">
    <property type="entry name" value="Secre_tail"/>
</dbReference>
<protein>
    <submittedName>
        <fullName evidence="4">T9SS type A sorting domain-containing protein</fullName>
    </submittedName>
</protein>
<name>A0ABX8VER2_9FLAO</name>
<keyword evidence="1 2" id="KW-0732">Signal</keyword>
<evidence type="ECO:0000313" key="5">
    <source>
        <dbReference type="Proteomes" id="UP000825381"/>
    </source>
</evidence>
<dbReference type="Pfam" id="PF18962">
    <property type="entry name" value="Por_Secre_tail"/>
    <property type="match status" value="1"/>
</dbReference>
<dbReference type="EMBL" id="CP080429">
    <property type="protein sequence ID" value="QYJ69310.1"/>
    <property type="molecule type" value="Genomic_DNA"/>
</dbReference>
<sequence>MKKLYTLTLLMAASFSFAQTPIITGILDGDCPGGHPKAIEIYANGTVDFSNYSLENQANANTTWGNTLSLSTFGTVTDDFIYVVNADTNDAFSSEFADIPSSKIFVTGTEQEDPKPLSVNGDDRLRIVDAAMTVIDQFGEDGVDGTDTDWEYKDSWARRMDNTGPDGAAFNTNNWTFGGVGTLDGLGACQGGDAFSTIVPFGDYNATANVEQNKLESLKMYPNPLTGNILNITSNANTTKTIAIYDVLGKQVINTVTENGMVNVSDLTAGVYIVKITEQGKTATRKLVVR</sequence>
<feature type="domain" description="Secretion system C-terminal sorting" evidence="3">
    <location>
        <begin position="220"/>
        <end position="289"/>
    </location>
</feature>
<keyword evidence="5" id="KW-1185">Reference proteome</keyword>
<proteinExistence type="predicted"/>
<dbReference type="Proteomes" id="UP000825381">
    <property type="component" value="Chromosome"/>
</dbReference>
<accession>A0ABX8VER2</accession>
<evidence type="ECO:0000259" key="3">
    <source>
        <dbReference type="Pfam" id="PF18962"/>
    </source>
</evidence>
<dbReference type="RefSeq" id="WP_220641645.1">
    <property type="nucleotide sequence ID" value="NZ_CP080429.1"/>
</dbReference>
<gene>
    <name evidence="4" type="ORF">K1I41_05315</name>
</gene>